<proteinExistence type="predicted"/>
<evidence type="ECO:0000313" key="4">
    <source>
        <dbReference type="Proteomes" id="UP000001861"/>
    </source>
</evidence>
<dbReference type="VEuPathDB" id="FungiDB:CC1G_08400"/>
<dbReference type="GeneID" id="6008360"/>
<name>A8NAN1_COPC7</name>
<comment type="caution">
    <text evidence="3">The sequence shown here is derived from an EMBL/GenBank/DDBJ whole genome shotgun (WGS) entry which is preliminary data.</text>
</comment>
<sequence>MLGGSSIWTSGCLVLSLVGAVTAQQNLAYIPFAWNRDDNRPVSATIRGSDSSGRTTWGLYDRPGDRTPGPVGTAGSTATMRYVAEPTLTLTGDCILTTPVAACAINLDDLPDRFLASVEGEAGGPVETASSGGGGGGSGLFGGGGGGGIFGGGGGGAAAGAVRNSRRRSEGCAQASSVASGVTAPPRSMTVISPTTIQTVRLKSECGMWKKAPRRRADLVAIPTKEIVKGLGGDEYLVMYDSSL</sequence>
<evidence type="ECO:0000256" key="1">
    <source>
        <dbReference type="SAM" id="MobiDB-lite"/>
    </source>
</evidence>
<dbReference type="HOGENOM" id="CLU_1137943_0_0_1"/>
<protein>
    <submittedName>
        <fullName evidence="3">Uncharacterized protein</fullName>
    </submittedName>
</protein>
<feature type="region of interest" description="Disordered" evidence="1">
    <location>
        <begin position="44"/>
        <end position="74"/>
    </location>
</feature>
<dbReference type="Proteomes" id="UP000001861">
    <property type="component" value="Unassembled WGS sequence"/>
</dbReference>
<dbReference type="EMBL" id="AACS02000007">
    <property type="protein sequence ID" value="EAU89918.2"/>
    <property type="molecule type" value="Genomic_DNA"/>
</dbReference>
<feature type="compositionally biased region" description="Polar residues" evidence="1">
    <location>
        <begin position="46"/>
        <end position="55"/>
    </location>
</feature>
<organism evidence="3 4">
    <name type="scientific">Coprinopsis cinerea (strain Okayama-7 / 130 / ATCC MYA-4618 / FGSC 9003)</name>
    <name type="common">Inky cap fungus</name>
    <name type="synonym">Hormographiella aspergillata</name>
    <dbReference type="NCBI Taxonomy" id="240176"/>
    <lineage>
        <taxon>Eukaryota</taxon>
        <taxon>Fungi</taxon>
        <taxon>Dikarya</taxon>
        <taxon>Basidiomycota</taxon>
        <taxon>Agaricomycotina</taxon>
        <taxon>Agaricomycetes</taxon>
        <taxon>Agaricomycetidae</taxon>
        <taxon>Agaricales</taxon>
        <taxon>Agaricineae</taxon>
        <taxon>Psathyrellaceae</taxon>
        <taxon>Coprinopsis</taxon>
    </lineage>
</organism>
<dbReference type="AlphaFoldDB" id="A8NAN1"/>
<dbReference type="KEGG" id="cci:CC1G_08400"/>
<reference evidence="3 4" key="1">
    <citation type="journal article" date="2010" name="Proc. Natl. Acad. Sci. U.S.A.">
        <title>Insights into evolution of multicellular fungi from the assembled chromosomes of the mushroom Coprinopsis cinerea (Coprinus cinereus).</title>
        <authorList>
            <person name="Stajich J.E."/>
            <person name="Wilke S.K."/>
            <person name="Ahren D."/>
            <person name="Au C.H."/>
            <person name="Birren B.W."/>
            <person name="Borodovsky M."/>
            <person name="Burns C."/>
            <person name="Canback B."/>
            <person name="Casselton L.A."/>
            <person name="Cheng C.K."/>
            <person name="Deng J."/>
            <person name="Dietrich F.S."/>
            <person name="Fargo D.C."/>
            <person name="Farman M.L."/>
            <person name="Gathman A.C."/>
            <person name="Goldberg J."/>
            <person name="Guigo R."/>
            <person name="Hoegger P.J."/>
            <person name="Hooker J.B."/>
            <person name="Huggins A."/>
            <person name="James T.Y."/>
            <person name="Kamada T."/>
            <person name="Kilaru S."/>
            <person name="Kodira C."/>
            <person name="Kues U."/>
            <person name="Kupfer D."/>
            <person name="Kwan H.S."/>
            <person name="Lomsadze A."/>
            <person name="Li W."/>
            <person name="Lilly W.W."/>
            <person name="Ma L.J."/>
            <person name="Mackey A.J."/>
            <person name="Manning G."/>
            <person name="Martin F."/>
            <person name="Muraguchi H."/>
            <person name="Natvig D.O."/>
            <person name="Palmerini H."/>
            <person name="Ramesh M.A."/>
            <person name="Rehmeyer C.J."/>
            <person name="Roe B.A."/>
            <person name="Shenoy N."/>
            <person name="Stanke M."/>
            <person name="Ter-Hovhannisyan V."/>
            <person name="Tunlid A."/>
            <person name="Velagapudi R."/>
            <person name="Vision T.J."/>
            <person name="Zeng Q."/>
            <person name="Zolan M.E."/>
            <person name="Pukkila P.J."/>
        </authorList>
    </citation>
    <scope>NUCLEOTIDE SEQUENCE [LARGE SCALE GENOMIC DNA]</scope>
    <source>
        <strain evidence="4">Okayama-7 / 130 / ATCC MYA-4618 / FGSC 9003</strain>
    </source>
</reference>
<evidence type="ECO:0000256" key="2">
    <source>
        <dbReference type="SAM" id="SignalP"/>
    </source>
</evidence>
<feature type="chain" id="PRO_5002726347" evidence="2">
    <location>
        <begin position="24"/>
        <end position="244"/>
    </location>
</feature>
<dbReference type="RefSeq" id="XP_001831883.2">
    <property type="nucleotide sequence ID" value="XM_001831831.2"/>
</dbReference>
<evidence type="ECO:0000313" key="3">
    <source>
        <dbReference type="EMBL" id="EAU89918.2"/>
    </source>
</evidence>
<dbReference type="InParanoid" id="A8NAN1"/>
<keyword evidence="2" id="KW-0732">Signal</keyword>
<accession>A8NAN1</accession>
<gene>
    <name evidence="3" type="ORF">CC1G_08400</name>
</gene>
<keyword evidence="4" id="KW-1185">Reference proteome</keyword>
<feature type="signal peptide" evidence="2">
    <location>
        <begin position="1"/>
        <end position="23"/>
    </location>
</feature>